<dbReference type="Gene3D" id="3.30.1360.120">
    <property type="entry name" value="Probable tRNA modification gtpase trme, domain 1"/>
    <property type="match status" value="1"/>
</dbReference>
<dbReference type="PANTHER" id="PTHR43757:SF2">
    <property type="entry name" value="AMINOMETHYLTRANSFERASE, MITOCHONDRIAL"/>
    <property type="match status" value="1"/>
</dbReference>
<evidence type="ECO:0000313" key="2">
    <source>
        <dbReference type="EMBL" id="PZV37173.1"/>
    </source>
</evidence>
<accession>A0A2W7CL03</accession>
<proteinExistence type="predicted"/>
<dbReference type="SUPFAM" id="SSF103025">
    <property type="entry name" value="Folate-binding domain"/>
    <property type="match status" value="1"/>
</dbReference>
<dbReference type="EMBL" id="MZXV01000034">
    <property type="protein sequence ID" value="PZV37173.1"/>
    <property type="molecule type" value="Genomic_DNA"/>
</dbReference>
<comment type="caution">
    <text evidence="2">The sequence shown here is derived from an EMBL/GenBank/DDBJ whole genome shotgun (WGS) entry which is preliminary data.</text>
</comment>
<dbReference type="InterPro" id="IPR029043">
    <property type="entry name" value="GcvT/YgfZ_C"/>
</dbReference>
<dbReference type="PIRSF" id="PIRSF006487">
    <property type="entry name" value="GcvT"/>
    <property type="match status" value="1"/>
</dbReference>
<dbReference type="SUPFAM" id="SSF101790">
    <property type="entry name" value="Aminomethyltransferase beta-barrel domain"/>
    <property type="match status" value="1"/>
</dbReference>
<dbReference type="InterPro" id="IPR006222">
    <property type="entry name" value="GCVT_N"/>
</dbReference>
<evidence type="ECO:0000259" key="1">
    <source>
        <dbReference type="Pfam" id="PF01571"/>
    </source>
</evidence>
<gene>
    <name evidence="2" type="ORF">B5V02_17645</name>
</gene>
<dbReference type="Pfam" id="PF01571">
    <property type="entry name" value="GCV_T"/>
    <property type="match status" value="1"/>
</dbReference>
<feature type="domain" description="GCVT N-terminal" evidence="1">
    <location>
        <begin position="22"/>
        <end position="233"/>
    </location>
</feature>
<dbReference type="RefSeq" id="WP_111545490.1">
    <property type="nucleotide sequence ID" value="NZ_MZXV01000034.1"/>
</dbReference>
<dbReference type="OrthoDB" id="9800828at2"/>
<reference evidence="3" key="1">
    <citation type="submission" date="2017-03" db="EMBL/GenBank/DDBJ databases">
        <authorList>
            <person name="Safronova V.I."/>
            <person name="Sazanova A.L."/>
            <person name="Chirak E.R."/>
        </authorList>
    </citation>
    <scope>NUCLEOTIDE SEQUENCE [LARGE SCALE GENOMIC DNA]</scope>
    <source>
        <strain evidence="3">Ach-343</strain>
    </source>
</reference>
<dbReference type="InterPro" id="IPR027266">
    <property type="entry name" value="TrmE/GcvT-like"/>
</dbReference>
<dbReference type="Proteomes" id="UP000248616">
    <property type="component" value="Unassembled WGS sequence"/>
</dbReference>
<organism evidence="2 3">
    <name type="scientific">Mesorhizobium kowhaii</name>
    <dbReference type="NCBI Taxonomy" id="1300272"/>
    <lineage>
        <taxon>Bacteria</taxon>
        <taxon>Pseudomonadati</taxon>
        <taxon>Pseudomonadota</taxon>
        <taxon>Alphaproteobacteria</taxon>
        <taxon>Hyphomicrobiales</taxon>
        <taxon>Phyllobacteriaceae</taxon>
        <taxon>Mesorhizobium</taxon>
    </lineage>
</organism>
<protein>
    <submittedName>
        <fullName evidence="2">Glycine cleavage system protein T</fullName>
    </submittedName>
</protein>
<dbReference type="AlphaFoldDB" id="A0A2W7CL03"/>
<sequence>MLPPNLRKVPEGYFTSRWGQPEYTDWIDETMSWKQTCSIGDWSFLWERRFKGPDALKLFSDTSGSSFAKFDILQSKHVTHTTSKGKVIAEGILTRLSADEYMLFGRGTFWVDYVRRHGNYDVTSEADDWFNFQIAGPTSLALMEKLANRSMRDIKFMHSGEIEFAGCKMLALRQGMSGEVGFDLQGPVDKAAQVYDAIVAAGAEFGLRRLGGRAIFINHLEACFPTIVTDYMPAIFDEEMKGYLAEFRAAMPAFASTFNVAGSFEADDISAWYRSPVELGWGRNIKFDHEFIGRAALEEEVANPRRLMRTLVWNGDDVADVYASLFKKDKTPYQFMEMPRDQRGFMYADSVLHKGRDVGVATSRGYSYHFREMLSLCTIDVAQAEIGTEVTVIWGNPGERQKEIHAVVAPAPYKTDNRRADLFKI</sequence>
<dbReference type="PANTHER" id="PTHR43757">
    <property type="entry name" value="AMINOMETHYLTRANSFERASE"/>
    <property type="match status" value="1"/>
</dbReference>
<keyword evidence="3" id="KW-1185">Reference proteome</keyword>
<name>A0A2W7CL03_9HYPH</name>
<dbReference type="InterPro" id="IPR028896">
    <property type="entry name" value="GcvT/YgfZ/DmdA"/>
</dbReference>
<evidence type="ECO:0000313" key="3">
    <source>
        <dbReference type="Proteomes" id="UP000248616"/>
    </source>
</evidence>